<protein>
    <submittedName>
        <fullName evidence="1">Uncharacterized protein</fullName>
    </submittedName>
</protein>
<proteinExistence type="predicted"/>
<accession>A0AC60P683</accession>
<dbReference type="EMBL" id="JABSTQ010011130">
    <property type="protein sequence ID" value="KAG0414945.1"/>
    <property type="molecule type" value="Genomic_DNA"/>
</dbReference>
<keyword evidence="2" id="KW-1185">Reference proteome</keyword>
<evidence type="ECO:0000313" key="1">
    <source>
        <dbReference type="EMBL" id="KAG0414945.1"/>
    </source>
</evidence>
<comment type="caution">
    <text evidence="1">The sequence shown here is derived from an EMBL/GenBank/DDBJ whole genome shotgun (WGS) entry which is preliminary data.</text>
</comment>
<dbReference type="Proteomes" id="UP000805193">
    <property type="component" value="Unassembled WGS sequence"/>
</dbReference>
<sequence>MLRLSVYADKHHQSFAPINIIHHVEMRKMSDDEEPGVPGAAEGSAEGSAEPTRSARVTAAQKEEQLSFMTEHPSLARHATDLSSALTRVEKQRLWEQLARRLNALGPPTKSSKQWREHWSRRVMKARKRAAVLNEAARRTGGGSSTVCPLASSLARILTLVGADSALGAPGVRVPAEPDDLQQERSSSSRLQMAAELVPSTSRDTMPHQGPWVRPTVPRAPPPPPPPRQSRQERHDVAAIQAVEQQALLLQQNTDQAAEEREFRGREELGRPKKKGQGKEPIAWDRDDPRTDSASPKWPRRNGSHSGQTDDLQSDQASPQGSPKELQLHAKCLPSD</sequence>
<organism evidence="1 2">
    <name type="scientific">Ixodes persulcatus</name>
    <name type="common">Taiga tick</name>
    <dbReference type="NCBI Taxonomy" id="34615"/>
    <lineage>
        <taxon>Eukaryota</taxon>
        <taxon>Metazoa</taxon>
        <taxon>Ecdysozoa</taxon>
        <taxon>Arthropoda</taxon>
        <taxon>Chelicerata</taxon>
        <taxon>Arachnida</taxon>
        <taxon>Acari</taxon>
        <taxon>Parasitiformes</taxon>
        <taxon>Ixodida</taxon>
        <taxon>Ixodoidea</taxon>
        <taxon>Ixodidae</taxon>
        <taxon>Ixodinae</taxon>
        <taxon>Ixodes</taxon>
    </lineage>
</organism>
<name>A0AC60P683_IXOPE</name>
<reference evidence="1 2" key="1">
    <citation type="journal article" date="2020" name="Cell">
        <title>Large-Scale Comparative Analyses of Tick Genomes Elucidate Their Genetic Diversity and Vector Capacities.</title>
        <authorList>
            <consortium name="Tick Genome and Microbiome Consortium (TIGMIC)"/>
            <person name="Jia N."/>
            <person name="Wang J."/>
            <person name="Shi W."/>
            <person name="Du L."/>
            <person name="Sun Y."/>
            <person name="Zhan W."/>
            <person name="Jiang J.F."/>
            <person name="Wang Q."/>
            <person name="Zhang B."/>
            <person name="Ji P."/>
            <person name="Bell-Sakyi L."/>
            <person name="Cui X.M."/>
            <person name="Yuan T.T."/>
            <person name="Jiang B.G."/>
            <person name="Yang W.F."/>
            <person name="Lam T.T."/>
            <person name="Chang Q.C."/>
            <person name="Ding S.J."/>
            <person name="Wang X.J."/>
            <person name="Zhu J.G."/>
            <person name="Ruan X.D."/>
            <person name="Zhao L."/>
            <person name="Wei J.T."/>
            <person name="Ye R.Z."/>
            <person name="Que T.C."/>
            <person name="Du C.H."/>
            <person name="Zhou Y.H."/>
            <person name="Cheng J.X."/>
            <person name="Dai P.F."/>
            <person name="Guo W.B."/>
            <person name="Han X.H."/>
            <person name="Huang E.J."/>
            <person name="Li L.F."/>
            <person name="Wei W."/>
            <person name="Gao Y.C."/>
            <person name="Liu J.Z."/>
            <person name="Shao H.Z."/>
            <person name="Wang X."/>
            <person name="Wang C.C."/>
            <person name="Yang T.C."/>
            <person name="Huo Q.B."/>
            <person name="Li W."/>
            <person name="Chen H.Y."/>
            <person name="Chen S.E."/>
            <person name="Zhou L.G."/>
            <person name="Ni X.B."/>
            <person name="Tian J.H."/>
            <person name="Sheng Y."/>
            <person name="Liu T."/>
            <person name="Pan Y.S."/>
            <person name="Xia L.Y."/>
            <person name="Li J."/>
            <person name="Zhao F."/>
            <person name="Cao W.C."/>
        </authorList>
    </citation>
    <scope>NUCLEOTIDE SEQUENCE [LARGE SCALE GENOMIC DNA]</scope>
    <source>
        <strain evidence="1">Iper-2018</strain>
    </source>
</reference>
<gene>
    <name evidence="1" type="ORF">HPB47_007901</name>
</gene>
<evidence type="ECO:0000313" key="2">
    <source>
        <dbReference type="Proteomes" id="UP000805193"/>
    </source>
</evidence>